<reference evidence="1 2" key="1">
    <citation type="submission" date="2019-11" db="EMBL/GenBank/DDBJ databases">
        <title>Whole genome sequence of Oryza granulata.</title>
        <authorList>
            <person name="Li W."/>
        </authorList>
    </citation>
    <scope>NUCLEOTIDE SEQUENCE [LARGE SCALE GENOMIC DNA]</scope>
    <source>
        <strain evidence="2">cv. Menghai</strain>
        <tissue evidence="1">Leaf</tissue>
    </source>
</reference>
<dbReference type="AlphaFoldDB" id="A0A6G1BZ88"/>
<proteinExistence type="predicted"/>
<dbReference type="EMBL" id="SPHZ02000011">
    <property type="protein sequence ID" value="KAF0893665.1"/>
    <property type="molecule type" value="Genomic_DNA"/>
</dbReference>
<accession>A0A6G1BZ88</accession>
<protein>
    <submittedName>
        <fullName evidence="1">Uncharacterized protein</fullName>
    </submittedName>
</protein>
<evidence type="ECO:0000313" key="1">
    <source>
        <dbReference type="EMBL" id="KAF0893665.1"/>
    </source>
</evidence>
<name>A0A6G1BZ88_9ORYZ</name>
<evidence type="ECO:0000313" key="2">
    <source>
        <dbReference type="Proteomes" id="UP000479710"/>
    </source>
</evidence>
<organism evidence="1 2">
    <name type="scientific">Oryza meyeriana var. granulata</name>
    <dbReference type="NCBI Taxonomy" id="110450"/>
    <lineage>
        <taxon>Eukaryota</taxon>
        <taxon>Viridiplantae</taxon>
        <taxon>Streptophyta</taxon>
        <taxon>Embryophyta</taxon>
        <taxon>Tracheophyta</taxon>
        <taxon>Spermatophyta</taxon>
        <taxon>Magnoliopsida</taxon>
        <taxon>Liliopsida</taxon>
        <taxon>Poales</taxon>
        <taxon>Poaceae</taxon>
        <taxon>BOP clade</taxon>
        <taxon>Oryzoideae</taxon>
        <taxon>Oryzeae</taxon>
        <taxon>Oryzinae</taxon>
        <taxon>Oryza</taxon>
        <taxon>Oryza meyeriana</taxon>
    </lineage>
</organism>
<keyword evidence="2" id="KW-1185">Reference proteome</keyword>
<gene>
    <name evidence="1" type="ORF">E2562_028072</name>
</gene>
<sequence>MAIGDGFGRRRRLAVATVPTVESTGRRPRESRPIRYRVSIRGVRCAIARRVALLACCRRRMRSAWLPPLCKVQTPLEVAVGGIAMVVAARLADAEY</sequence>
<comment type="caution">
    <text evidence="1">The sequence shown here is derived from an EMBL/GenBank/DDBJ whole genome shotgun (WGS) entry which is preliminary data.</text>
</comment>
<dbReference type="Proteomes" id="UP000479710">
    <property type="component" value="Unassembled WGS sequence"/>
</dbReference>